<proteinExistence type="predicted"/>
<evidence type="ECO:0000313" key="4">
    <source>
        <dbReference type="Proteomes" id="UP000311382"/>
    </source>
</evidence>
<dbReference type="OrthoDB" id="2525492at2759"/>
<feature type="region of interest" description="Disordered" evidence="1">
    <location>
        <begin position="21"/>
        <end position="148"/>
    </location>
</feature>
<feature type="region of interest" description="Disordered" evidence="1">
    <location>
        <begin position="306"/>
        <end position="326"/>
    </location>
</feature>
<organism evidence="3 4">
    <name type="scientific">Rhodotorula diobovata</name>
    <dbReference type="NCBI Taxonomy" id="5288"/>
    <lineage>
        <taxon>Eukaryota</taxon>
        <taxon>Fungi</taxon>
        <taxon>Dikarya</taxon>
        <taxon>Basidiomycota</taxon>
        <taxon>Pucciniomycotina</taxon>
        <taxon>Microbotryomycetes</taxon>
        <taxon>Sporidiobolales</taxon>
        <taxon>Sporidiobolaceae</taxon>
        <taxon>Rhodotorula</taxon>
    </lineage>
</organism>
<reference evidence="3 4" key="1">
    <citation type="submission" date="2019-03" db="EMBL/GenBank/DDBJ databases">
        <title>Rhodosporidium diobovatum UCD-FST 08-225 genome sequencing, assembly, and annotation.</title>
        <authorList>
            <person name="Fakankun I.U."/>
            <person name="Fristensky B."/>
            <person name="Levin D.B."/>
        </authorList>
    </citation>
    <scope>NUCLEOTIDE SEQUENCE [LARGE SCALE GENOMIC DNA]</scope>
    <source>
        <strain evidence="3 4">UCD-FST 08-225</strain>
    </source>
</reference>
<feature type="domain" description="CRIB" evidence="2">
    <location>
        <begin position="258"/>
        <end position="271"/>
    </location>
</feature>
<dbReference type="InterPro" id="IPR000095">
    <property type="entry name" value="CRIB_dom"/>
</dbReference>
<feature type="region of interest" description="Disordered" evidence="1">
    <location>
        <begin position="356"/>
        <end position="385"/>
    </location>
</feature>
<feature type="compositionally biased region" description="Basic and acidic residues" evidence="1">
    <location>
        <begin position="435"/>
        <end position="445"/>
    </location>
</feature>
<dbReference type="Proteomes" id="UP000311382">
    <property type="component" value="Unassembled WGS sequence"/>
</dbReference>
<feature type="compositionally biased region" description="Low complexity" evidence="1">
    <location>
        <begin position="316"/>
        <end position="325"/>
    </location>
</feature>
<dbReference type="EMBL" id="SOZI01000076">
    <property type="protein sequence ID" value="TNY20115.1"/>
    <property type="molecule type" value="Genomic_DNA"/>
</dbReference>
<feature type="compositionally biased region" description="Acidic residues" evidence="1">
    <location>
        <begin position="459"/>
        <end position="468"/>
    </location>
</feature>
<feature type="compositionally biased region" description="Polar residues" evidence="1">
    <location>
        <begin position="207"/>
        <end position="219"/>
    </location>
</feature>
<gene>
    <name evidence="3" type="ORF">DMC30DRAFT_417294</name>
</gene>
<evidence type="ECO:0000259" key="2">
    <source>
        <dbReference type="PROSITE" id="PS50108"/>
    </source>
</evidence>
<feature type="compositionally biased region" description="Pro residues" evidence="1">
    <location>
        <begin position="131"/>
        <end position="141"/>
    </location>
</feature>
<name>A0A5C5FTX2_9BASI</name>
<comment type="caution">
    <text evidence="3">The sequence shown here is derived from an EMBL/GenBank/DDBJ whole genome shotgun (WGS) entry which is preliminary data.</text>
</comment>
<feature type="compositionally biased region" description="Low complexity" evidence="1">
    <location>
        <begin position="375"/>
        <end position="384"/>
    </location>
</feature>
<keyword evidence="4" id="KW-1185">Reference proteome</keyword>
<dbReference type="AlphaFoldDB" id="A0A5C5FTX2"/>
<feature type="region of interest" description="Disordered" evidence="1">
    <location>
        <begin position="196"/>
        <end position="259"/>
    </location>
</feature>
<protein>
    <recommendedName>
        <fullName evidence="2">CRIB domain-containing protein</fullName>
    </recommendedName>
</protein>
<sequence>MRDPVSTSSLPDTLSERLAALRRAHARAPPSASGPPPTSPDDTSDLADRLARLRAPARGGDPEAGRPRRVPVGFKGVGELEAAAEKDDEEVERFLREVEEEDGRTGGVEAQPSDDKADELVAAILRSSSPPRGPLLPPSSPPLARARRSLPALSPSLLDTLSGVEVQFFCPGLAPSPSHGHPFNCFSSSAHDSLPRHYTPYSAQPKPASSTAGSNSTSHRPPYSTAALPPLQASTRRRRSVHGLTGGASVTSLSKDRIGSPVGFRHLAHGGAGGDAEAGMGINKVRGLECAREVLFEYARASIDVLSRTPSPSPSPSSHAPPTRRISLDPSLARARTSRKPPPQITASVIRQAGGVERVRETGGVPSRLGGTGAGAVSSSAAGSEWVGRVAEGDGEGEGKGAGTAGSVLEGWFTPSELQAVKAAMAGALLHDRASPDAFHPREGLEGVSSPAEPRTDAENNDDDDDGPAYETNTTKAFRGAMADIEAALRADAAADQASAGPAAP</sequence>
<feature type="region of interest" description="Disordered" evidence="1">
    <location>
        <begin position="435"/>
        <end position="478"/>
    </location>
</feature>
<accession>A0A5C5FTX2</accession>
<evidence type="ECO:0000256" key="1">
    <source>
        <dbReference type="SAM" id="MobiDB-lite"/>
    </source>
</evidence>
<dbReference type="PROSITE" id="PS50108">
    <property type="entry name" value="CRIB"/>
    <property type="match status" value="1"/>
</dbReference>
<evidence type="ECO:0000313" key="3">
    <source>
        <dbReference type="EMBL" id="TNY20115.1"/>
    </source>
</evidence>